<reference evidence="1" key="1">
    <citation type="submission" date="2018-05" db="EMBL/GenBank/DDBJ databases">
        <authorList>
            <person name="Lanie J.A."/>
            <person name="Ng W.-L."/>
            <person name="Kazmierczak K.M."/>
            <person name="Andrzejewski T.M."/>
            <person name="Davidsen T.M."/>
            <person name="Wayne K.J."/>
            <person name="Tettelin H."/>
            <person name="Glass J.I."/>
            <person name="Rusch D."/>
            <person name="Podicherti R."/>
            <person name="Tsui H.-C.T."/>
            <person name="Winkler M.E."/>
        </authorList>
    </citation>
    <scope>NUCLEOTIDE SEQUENCE</scope>
</reference>
<dbReference type="AlphaFoldDB" id="A0A382Q7C9"/>
<dbReference type="EMBL" id="UINC01112136">
    <property type="protein sequence ID" value="SVC80858.1"/>
    <property type="molecule type" value="Genomic_DNA"/>
</dbReference>
<organism evidence="1">
    <name type="scientific">marine metagenome</name>
    <dbReference type="NCBI Taxonomy" id="408172"/>
    <lineage>
        <taxon>unclassified sequences</taxon>
        <taxon>metagenomes</taxon>
        <taxon>ecological metagenomes</taxon>
    </lineage>
</organism>
<sequence length="104" mass="11370">MFKGTHLVEITLEPVPDLGETCTNVENGTCTSVELGEAPDMRLGDTCLLCCCWECERCDTLIDLDCENHVKDAHGGYVGICDTCLTDADVLNDDELEAERRADA</sequence>
<name>A0A382Q7C9_9ZZZZ</name>
<accession>A0A382Q7C9</accession>
<proteinExistence type="predicted"/>
<protein>
    <submittedName>
        <fullName evidence="1">Uncharacterized protein</fullName>
    </submittedName>
</protein>
<gene>
    <name evidence="1" type="ORF">METZ01_LOCUS333712</name>
</gene>
<evidence type="ECO:0000313" key="1">
    <source>
        <dbReference type="EMBL" id="SVC80858.1"/>
    </source>
</evidence>